<evidence type="ECO:0000313" key="17">
    <source>
        <dbReference type="Proteomes" id="UP000663923"/>
    </source>
</evidence>
<evidence type="ECO:0000256" key="1">
    <source>
        <dbReference type="ARBA" id="ARBA00006642"/>
    </source>
</evidence>
<dbReference type="HAMAP" id="MF_00102">
    <property type="entry name" value="DapB"/>
    <property type="match status" value="1"/>
</dbReference>
<dbReference type="InterPro" id="IPR022664">
    <property type="entry name" value="DapB_N_CS"/>
</dbReference>
<evidence type="ECO:0000259" key="15">
    <source>
        <dbReference type="Pfam" id="PF05173"/>
    </source>
</evidence>
<dbReference type="RefSeq" id="WP_207987104.1">
    <property type="nucleotide sequence ID" value="NZ_CP071794.1"/>
</dbReference>
<protein>
    <recommendedName>
        <fullName evidence="10 13">4-hydroxy-tetrahydrodipicolinate reductase</fullName>
        <shortName evidence="13">HTPA reductase</shortName>
        <ecNumber evidence="10 13">1.17.1.8</ecNumber>
    </recommendedName>
</protein>
<dbReference type="Pfam" id="PF05173">
    <property type="entry name" value="DapB_C"/>
    <property type="match status" value="1"/>
</dbReference>
<evidence type="ECO:0000256" key="11">
    <source>
        <dbReference type="ARBA" id="ARBA00049080"/>
    </source>
</evidence>
<keyword evidence="3 13" id="KW-0028">Amino-acid biosynthesis</keyword>
<dbReference type="Pfam" id="PF01113">
    <property type="entry name" value="DapB_N"/>
    <property type="match status" value="1"/>
</dbReference>
<comment type="subunit">
    <text evidence="13">Homotetramer.</text>
</comment>
<dbReference type="Proteomes" id="UP000663923">
    <property type="component" value="Chromosome"/>
</dbReference>
<keyword evidence="4 13" id="KW-0521">NADP</keyword>
<dbReference type="InterPro" id="IPR023940">
    <property type="entry name" value="DHDPR_bac"/>
</dbReference>
<dbReference type="GO" id="GO:0008839">
    <property type="term" value="F:4-hydroxy-tetrahydrodipicolinate reductase"/>
    <property type="evidence" value="ECO:0007669"/>
    <property type="project" value="UniProtKB-EC"/>
</dbReference>
<keyword evidence="6 13" id="KW-0560">Oxidoreductase</keyword>
<feature type="binding site" evidence="13">
    <location>
        <begin position="75"/>
        <end position="77"/>
    </location>
    <ligand>
        <name>NAD(+)</name>
        <dbReference type="ChEBI" id="CHEBI:57540"/>
    </ligand>
</feature>
<proteinExistence type="inferred from homology"/>
<evidence type="ECO:0000256" key="13">
    <source>
        <dbReference type="HAMAP-Rule" id="MF_00102"/>
    </source>
</evidence>
<evidence type="ECO:0000256" key="6">
    <source>
        <dbReference type="ARBA" id="ARBA00023002"/>
    </source>
</evidence>
<dbReference type="EMBL" id="CP071794">
    <property type="protein sequence ID" value="QTD55280.1"/>
    <property type="molecule type" value="Genomic_DNA"/>
</dbReference>
<feature type="active site" description="Proton donor" evidence="13">
    <location>
        <position position="136"/>
    </location>
</feature>
<gene>
    <name evidence="13" type="primary">dapB</name>
    <name evidence="16" type="ORF">J4G78_13785</name>
</gene>
<feature type="domain" description="Dihydrodipicolinate reductase N-terminal" evidence="14">
    <location>
        <begin position="3"/>
        <end position="101"/>
    </location>
</feature>
<feature type="binding site" evidence="13">
    <location>
        <begin position="142"/>
        <end position="143"/>
    </location>
    <ligand>
        <name>(S)-2,3,4,5-tetrahydrodipicolinate</name>
        <dbReference type="ChEBI" id="CHEBI:16845"/>
    </ligand>
</feature>
<comment type="catalytic activity">
    <reaction evidence="11 13">
        <text>(S)-2,3,4,5-tetrahydrodipicolinate + NADP(+) + H2O = (2S,4S)-4-hydroxy-2,3,4,5-tetrahydrodipicolinate + NADPH + H(+)</text>
        <dbReference type="Rhea" id="RHEA:35331"/>
        <dbReference type="ChEBI" id="CHEBI:15377"/>
        <dbReference type="ChEBI" id="CHEBI:15378"/>
        <dbReference type="ChEBI" id="CHEBI:16845"/>
        <dbReference type="ChEBI" id="CHEBI:57783"/>
        <dbReference type="ChEBI" id="CHEBI:58349"/>
        <dbReference type="ChEBI" id="CHEBI:67139"/>
        <dbReference type="EC" id="1.17.1.8"/>
    </reaction>
</comment>
<dbReference type="Gene3D" id="3.30.360.10">
    <property type="entry name" value="Dihydrodipicolinate Reductase, domain 2"/>
    <property type="match status" value="1"/>
</dbReference>
<organism evidence="16 17">
    <name type="scientific">Parasphingorhabdus cellanae</name>
    <dbReference type="NCBI Taxonomy" id="2806553"/>
    <lineage>
        <taxon>Bacteria</taxon>
        <taxon>Pseudomonadati</taxon>
        <taxon>Pseudomonadota</taxon>
        <taxon>Alphaproteobacteria</taxon>
        <taxon>Sphingomonadales</taxon>
        <taxon>Sphingomonadaceae</taxon>
        <taxon>Parasphingorhabdus</taxon>
    </lineage>
</organism>
<keyword evidence="7 13" id="KW-0520">NAD</keyword>
<dbReference type="Gene3D" id="3.40.50.720">
    <property type="entry name" value="NAD(P)-binding Rossmann-like Domain"/>
    <property type="match status" value="1"/>
</dbReference>
<evidence type="ECO:0000256" key="7">
    <source>
        <dbReference type="ARBA" id="ARBA00023027"/>
    </source>
</evidence>
<dbReference type="CDD" id="cd02274">
    <property type="entry name" value="DHDPR_N"/>
    <property type="match status" value="1"/>
</dbReference>
<comment type="caution">
    <text evidence="13">Lacks conserved residue(s) required for the propagation of feature annotation.</text>
</comment>
<comment type="caution">
    <text evidence="13">Was originally thought to be a dihydrodipicolinate reductase (DHDPR), catalyzing the conversion of dihydrodipicolinate to tetrahydrodipicolinate. However, it was shown in E.coli that the substrate of the enzymatic reaction is not dihydrodipicolinate (DHDP) but in fact (2S,4S)-4-hydroxy-2,3,4,5-tetrahydrodipicolinic acid (HTPA), the product released by the DapA-catalyzed reaction.</text>
</comment>
<dbReference type="InterPro" id="IPR036291">
    <property type="entry name" value="NAD(P)-bd_dom_sf"/>
</dbReference>
<dbReference type="EC" id="1.17.1.8" evidence="10 13"/>
<evidence type="ECO:0000256" key="4">
    <source>
        <dbReference type="ARBA" id="ARBA00022857"/>
    </source>
</evidence>
<dbReference type="InterPro" id="IPR022663">
    <property type="entry name" value="DapB_C"/>
</dbReference>
<dbReference type="PROSITE" id="PS01298">
    <property type="entry name" value="DAPB"/>
    <property type="match status" value="1"/>
</dbReference>
<keyword evidence="8 13" id="KW-0457">Lysine biosynthesis</keyword>
<evidence type="ECO:0000256" key="2">
    <source>
        <dbReference type="ARBA" id="ARBA00022490"/>
    </source>
</evidence>
<evidence type="ECO:0000256" key="8">
    <source>
        <dbReference type="ARBA" id="ARBA00023154"/>
    </source>
</evidence>
<dbReference type="PANTHER" id="PTHR20836">
    <property type="entry name" value="DIHYDRODIPICOLINATE REDUCTASE"/>
    <property type="match status" value="1"/>
</dbReference>
<evidence type="ECO:0000256" key="9">
    <source>
        <dbReference type="ARBA" id="ARBA00037922"/>
    </source>
</evidence>
<feature type="binding site" evidence="13">
    <location>
        <position position="133"/>
    </location>
    <ligand>
        <name>(S)-2,3,4,5-tetrahydrodipicolinate</name>
        <dbReference type="ChEBI" id="CHEBI:16845"/>
    </ligand>
</feature>
<dbReference type="InterPro" id="IPR000846">
    <property type="entry name" value="DapB_N"/>
</dbReference>
<feature type="binding site" evidence="13">
    <location>
        <begin position="8"/>
        <end position="13"/>
    </location>
    <ligand>
        <name>NAD(+)</name>
        <dbReference type="ChEBI" id="CHEBI:57540"/>
    </ligand>
</feature>
<keyword evidence="5 13" id="KW-0220">Diaminopimelate biosynthesis</keyword>
<feature type="active site" description="Proton donor/acceptor" evidence="13">
    <location>
        <position position="132"/>
    </location>
</feature>
<evidence type="ECO:0000259" key="14">
    <source>
        <dbReference type="Pfam" id="PF01113"/>
    </source>
</evidence>
<evidence type="ECO:0000256" key="3">
    <source>
        <dbReference type="ARBA" id="ARBA00022605"/>
    </source>
</evidence>
<evidence type="ECO:0000256" key="12">
    <source>
        <dbReference type="ARBA" id="ARBA00049396"/>
    </source>
</evidence>
<evidence type="ECO:0000256" key="5">
    <source>
        <dbReference type="ARBA" id="ARBA00022915"/>
    </source>
</evidence>
<comment type="subcellular location">
    <subcellularLocation>
        <location evidence="13">Cytoplasm</location>
    </subcellularLocation>
</comment>
<evidence type="ECO:0000313" key="16">
    <source>
        <dbReference type="EMBL" id="QTD55280.1"/>
    </source>
</evidence>
<evidence type="ECO:0000256" key="10">
    <source>
        <dbReference type="ARBA" id="ARBA00038983"/>
    </source>
</evidence>
<dbReference type="NCBIfam" id="TIGR00036">
    <property type="entry name" value="dapB"/>
    <property type="match status" value="1"/>
</dbReference>
<keyword evidence="2 13" id="KW-0963">Cytoplasm</keyword>
<feature type="binding site" evidence="13">
    <location>
        <begin position="99"/>
        <end position="102"/>
    </location>
    <ligand>
        <name>NAD(+)</name>
        <dbReference type="ChEBI" id="CHEBI:57540"/>
    </ligand>
</feature>
<dbReference type="SUPFAM" id="SSF55347">
    <property type="entry name" value="Glyceraldehyde-3-phosphate dehydrogenase-like, C-terminal domain"/>
    <property type="match status" value="1"/>
</dbReference>
<sequence length="244" mass="25667">MTSIGIIGSQGRMGHALVNAIGEQEELSHAGGVDQDDDFAALLAQSDVLVDFSVPDGLSNRLDLCAEAGKPMLVGTTGLEPAHHLSIDAAAKTVAVLQTGNTSLGVNMLAALVKQAASRLGDDWDIEIVEMHHRHKVDAPSGTAILLGEAAAKGRGINLNDHSERGRDGQTGARQKGAIGFAALRGGSVAGDHQVILATDEERIELGHRAENRMIFARGAVKAALWLTQQQPGRYDMTDMLGLD</sequence>
<feature type="domain" description="Dihydrodipicolinate reductase C-terminal" evidence="15">
    <location>
        <begin position="105"/>
        <end position="241"/>
    </location>
</feature>
<dbReference type="SUPFAM" id="SSF51735">
    <property type="entry name" value="NAD(P)-binding Rossmann-fold domains"/>
    <property type="match status" value="1"/>
</dbReference>
<keyword evidence="17" id="KW-1185">Reference proteome</keyword>
<comment type="function">
    <text evidence="13">Catalyzes the conversion of 4-hydroxy-tetrahydrodipicolinate (HTPA) to tetrahydrodipicolinate.</text>
</comment>
<reference evidence="16 17" key="1">
    <citation type="submission" date="2021-03" db="EMBL/GenBank/DDBJ databases">
        <title>Complete genome of Parasphingorhabdus_sp.JHSY0214.</title>
        <authorList>
            <person name="Yoo J.H."/>
            <person name="Bae J.W."/>
        </authorList>
    </citation>
    <scope>NUCLEOTIDE SEQUENCE [LARGE SCALE GENOMIC DNA]</scope>
    <source>
        <strain evidence="16 17">JHSY0214</strain>
    </source>
</reference>
<comment type="pathway">
    <text evidence="9 13">Amino-acid biosynthesis; L-lysine biosynthesis via DAP pathway; (S)-tetrahydrodipicolinate from L-aspartate: step 4/4.</text>
</comment>
<comment type="similarity">
    <text evidence="1 13">Belongs to the DapB family.</text>
</comment>
<dbReference type="PIRSF" id="PIRSF000161">
    <property type="entry name" value="DHPR"/>
    <property type="match status" value="1"/>
</dbReference>
<name>A0ABX7T385_9SPHN</name>
<dbReference type="PANTHER" id="PTHR20836:SF0">
    <property type="entry name" value="4-HYDROXY-TETRAHYDRODIPICOLINATE REDUCTASE 1, CHLOROPLASTIC-RELATED"/>
    <property type="match status" value="1"/>
</dbReference>
<accession>A0ABX7T385</accession>
<comment type="catalytic activity">
    <reaction evidence="12 13">
        <text>(S)-2,3,4,5-tetrahydrodipicolinate + NAD(+) + H2O = (2S,4S)-4-hydroxy-2,3,4,5-tetrahydrodipicolinate + NADH + H(+)</text>
        <dbReference type="Rhea" id="RHEA:35323"/>
        <dbReference type="ChEBI" id="CHEBI:15377"/>
        <dbReference type="ChEBI" id="CHEBI:15378"/>
        <dbReference type="ChEBI" id="CHEBI:16845"/>
        <dbReference type="ChEBI" id="CHEBI:57540"/>
        <dbReference type="ChEBI" id="CHEBI:57945"/>
        <dbReference type="ChEBI" id="CHEBI:67139"/>
        <dbReference type="EC" id="1.17.1.8"/>
    </reaction>
</comment>